<evidence type="ECO:0000313" key="1">
    <source>
        <dbReference type="EMBL" id="KAG8500463.1"/>
    </source>
</evidence>
<reference evidence="1 2" key="1">
    <citation type="journal article" date="2021" name="bioRxiv">
        <title>The Gossypium anomalum genome as a resource for cotton improvement and evolutionary analysis of hybrid incompatibility.</title>
        <authorList>
            <person name="Grover C.E."/>
            <person name="Yuan D."/>
            <person name="Arick M.A."/>
            <person name="Miller E.R."/>
            <person name="Hu G."/>
            <person name="Peterson D.G."/>
            <person name="Wendel J.F."/>
            <person name="Udall J.A."/>
        </authorList>
    </citation>
    <scope>NUCLEOTIDE SEQUENCE [LARGE SCALE GENOMIC DNA]</scope>
    <source>
        <strain evidence="1">JFW-Udall</strain>
        <tissue evidence="1">Leaf</tissue>
    </source>
</reference>
<dbReference type="Proteomes" id="UP000701853">
    <property type="component" value="Chromosome 2"/>
</dbReference>
<protein>
    <submittedName>
        <fullName evidence="1">Uncharacterized protein</fullName>
    </submittedName>
</protein>
<organism evidence="1 2">
    <name type="scientific">Gossypium anomalum</name>
    <dbReference type="NCBI Taxonomy" id="47600"/>
    <lineage>
        <taxon>Eukaryota</taxon>
        <taxon>Viridiplantae</taxon>
        <taxon>Streptophyta</taxon>
        <taxon>Embryophyta</taxon>
        <taxon>Tracheophyta</taxon>
        <taxon>Spermatophyta</taxon>
        <taxon>Magnoliopsida</taxon>
        <taxon>eudicotyledons</taxon>
        <taxon>Gunneridae</taxon>
        <taxon>Pentapetalae</taxon>
        <taxon>rosids</taxon>
        <taxon>malvids</taxon>
        <taxon>Malvales</taxon>
        <taxon>Malvaceae</taxon>
        <taxon>Malvoideae</taxon>
        <taxon>Gossypium</taxon>
    </lineage>
</organism>
<gene>
    <name evidence="1" type="ORF">CXB51_002745</name>
</gene>
<name>A0A8J5Z111_9ROSI</name>
<proteinExistence type="predicted"/>
<sequence>MQRWGTNCANSPLKGRMSKSNIWINAQTTSHPLKYCFKALLRDLVASQHPENERKRPKPRLQLMNQRYLCGFGSVTDVGTDVAIVAGVGAHDAAKWGSRREGQLLCC</sequence>
<keyword evidence="2" id="KW-1185">Reference proteome</keyword>
<evidence type="ECO:0000313" key="2">
    <source>
        <dbReference type="Proteomes" id="UP000701853"/>
    </source>
</evidence>
<accession>A0A8J5Z111</accession>
<dbReference type="AlphaFoldDB" id="A0A8J5Z111"/>
<comment type="caution">
    <text evidence="1">The sequence shown here is derived from an EMBL/GenBank/DDBJ whole genome shotgun (WGS) entry which is preliminary data.</text>
</comment>
<dbReference type="EMBL" id="JAHUZN010000002">
    <property type="protein sequence ID" value="KAG8500463.1"/>
    <property type="molecule type" value="Genomic_DNA"/>
</dbReference>